<feature type="chain" id="PRO_5035229787" evidence="8">
    <location>
        <begin position="24"/>
        <end position="437"/>
    </location>
</feature>
<reference evidence="9 10" key="1">
    <citation type="submission" date="2020-08" db="EMBL/GenBank/DDBJ databases">
        <title>Acidobacteriota in marine sediments use diverse sulfur dissimilation pathways.</title>
        <authorList>
            <person name="Wasmund K."/>
        </authorList>
    </citation>
    <scope>NUCLEOTIDE SEQUENCE [LARGE SCALE GENOMIC DNA]</scope>
    <source>
        <strain evidence="9">MAG AM3-A</strain>
    </source>
</reference>
<evidence type="ECO:0000256" key="6">
    <source>
        <dbReference type="ARBA" id="ARBA00023136"/>
    </source>
</evidence>
<evidence type="ECO:0000256" key="7">
    <source>
        <dbReference type="ARBA" id="ARBA00023237"/>
    </source>
</evidence>
<keyword evidence="6" id="KW-0472">Membrane</keyword>
<protein>
    <submittedName>
        <fullName evidence="9">Outer membrane protein transport protein</fullName>
    </submittedName>
</protein>
<name>A0A8J6Y4D2_9BACT</name>
<dbReference type="PANTHER" id="PTHR35093">
    <property type="entry name" value="OUTER MEMBRANE PROTEIN NMB0088-RELATED"/>
    <property type="match status" value="1"/>
</dbReference>
<feature type="signal peptide" evidence="8">
    <location>
        <begin position="1"/>
        <end position="23"/>
    </location>
</feature>
<keyword evidence="3" id="KW-1134">Transmembrane beta strand</keyword>
<dbReference type="EMBL" id="JACXWA010000013">
    <property type="protein sequence ID" value="MBD3869917.1"/>
    <property type="molecule type" value="Genomic_DNA"/>
</dbReference>
<accession>A0A8J6Y4D2</accession>
<dbReference type="SUPFAM" id="SSF56935">
    <property type="entry name" value="Porins"/>
    <property type="match status" value="1"/>
</dbReference>
<comment type="subcellular location">
    <subcellularLocation>
        <location evidence="1">Cell outer membrane</location>
        <topology evidence="1">Multi-pass membrane protein</topology>
    </subcellularLocation>
</comment>
<keyword evidence="7" id="KW-0998">Cell outer membrane</keyword>
<keyword evidence="4" id="KW-0812">Transmembrane</keyword>
<gene>
    <name evidence="9" type="ORF">IFJ97_00990</name>
</gene>
<sequence length="437" mass="47806">MKRLFALVAVSLTALLVPGISVAQEAPPALEFSFSNPGARSMALGGAFVALADDATAAFANPAGLVQLLRPEVSLELRRRNYETPYTEGGRVSGPPTGWGIDTVTGLRAAISEETTSGLSFLSFVYPGSKWSLALYRHQLADFSVTTEINGLFGDVPEGGTLRYEDQYGITGLEIVGTGLASAYQLSDRVSLGIGVTYFDGTLDNRGEVFSVDVYPDTFWDRNSFLPHRMMVANSFTVDDTDIGFNLGLLWKFTESWRLGAVYRKGPRFDYELYNRAGPLNQEPAGTILESVTDRSIAFPDVWGLGLAYRSPDGSLTIGFEWDRVEYSIIAETLNSPLVDTSVATIDDANELHLGAEYLFLKTSPLIAIRCGIWHDPDHRFRYLGDDPFSQAIYRQGEDLLHITAGVGIVFKRIQIDLGADLSQNSTVVALSAIYSF</sequence>
<evidence type="ECO:0000256" key="2">
    <source>
        <dbReference type="ARBA" id="ARBA00008163"/>
    </source>
</evidence>
<proteinExistence type="inferred from homology"/>
<evidence type="ECO:0000313" key="10">
    <source>
        <dbReference type="Proteomes" id="UP000598633"/>
    </source>
</evidence>
<keyword evidence="5 8" id="KW-0732">Signal</keyword>
<dbReference type="Pfam" id="PF03349">
    <property type="entry name" value="Toluene_X"/>
    <property type="match status" value="1"/>
</dbReference>
<comment type="similarity">
    <text evidence="2">Belongs to the OmpP1/FadL family.</text>
</comment>
<dbReference type="GO" id="GO:0015483">
    <property type="term" value="F:long-chain fatty acid transporting porin activity"/>
    <property type="evidence" value="ECO:0007669"/>
    <property type="project" value="TreeGrafter"/>
</dbReference>
<dbReference type="Gene3D" id="2.40.160.60">
    <property type="entry name" value="Outer membrane protein transport protein (OMPP1/FadL/TodX)"/>
    <property type="match status" value="1"/>
</dbReference>
<evidence type="ECO:0000256" key="4">
    <source>
        <dbReference type="ARBA" id="ARBA00022692"/>
    </source>
</evidence>
<evidence type="ECO:0000313" key="9">
    <source>
        <dbReference type="EMBL" id="MBD3869917.1"/>
    </source>
</evidence>
<evidence type="ECO:0000256" key="5">
    <source>
        <dbReference type="ARBA" id="ARBA00022729"/>
    </source>
</evidence>
<dbReference type="AlphaFoldDB" id="A0A8J6Y4D2"/>
<dbReference type="PANTHER" id="PTHR35093:SF8">
    <property type="entry name" value="OUTER MEMBRANE PROTEIN NMB0088-RELATED"/>
    <property type="match status" value="1"/>
</dbReference>
<evidence type="ECO:0000256" key="8">
    <source>
        <dbReference type="SAM" id="SignalP"/>
    </source>
</evidence>
<organism evidence="9 10">
    <name type="scientific">Candidatus Sulfomarinibacter kjeldsenii</name>
    <dbReference type="NCBI Taxonomy" id="2885994"/>
    <lineage>
        <taxon>Bacteria</taxon>
        <taxon>Pseudomonadati</taxon>
        <taxon>Acidobacteriota</taxon>
        <taxon>Thermoanaerobaculia</taxon>
        <taxon>Thermoanaerobaculales</taxon>
        <taxon>Candidatus Sulfomarinibacteraceae</taxon>
        <taxon>Candidatus Sulfomarinibacter</taxon>
    </lineage>
</organism>
<comment type="caution">
    <text evidence="9">The sequence shown here is derived from an EMBL/GenBank/DDBJ whole genome shotgun (WGS) entry which is preliminary data.</text>
</comment>
<evidence type="ECO:0000256" key="3">
    <source>
        <dbReference type="ARBA" id="ARBA00022452"/>
    </source>
</evidence>
<evidence type="ECO:0000256" key="1">
    <source>
        <dbReference type="ARBA" id="ARBA00004571"/>
    </source>
</evidence>
<dbReference type="InterPro" id="IPR005017">
    <property type="entry name" value="OMPP1/FadL/TodX"/>
</dbReference>
<dbReference type="Proteomes" id="UP000598633">
    <property type="component" value="Unassembled WGS sequence"/>
</dbReference>
<dbReference type="GO" id="GO:0009279">
    <property type="term" value="C:cell outer membrane"/>
    <property type="evidence" value="ECO:0007669"/>
    <property type="project" value="UniProtKB-SubCell"/>
</dbReference>